<dbReference type="Gene3D" id="3.40.50.2300">
    <property type="match status" value="1"/>
</dbReference>
<dbReference type="PANTHER" id="PTHR44591:SF3">
    <property type="entry name" value="RESPONSE REGULATORY DOMAIN-CONTAINING PROTEIN"/>
    <property type="match status" value="1"/>
</dbReference>
<evidence type="ECO:0000256" key="2">
    <source>
        <dbReference type="PROSITE-ProRule" id="PRU00169"/>
    </source>
</evidence>
<evidence type="ECO:0000256" key="1">
    <source>
        <dbReference type="ARBA" id="ARBA00022553"/>
    </source>
</evidence>
<dbReference type="AlphaFoldDB" id="A0A2M7IMZ6"/>
<organism evidence="4 5">
    <name type="scientific">Candidatus Kaiserbacteria bacterium CG_4_8_14_3_um_filter_38_9</name>
    <dbReference type="NCBI Taxonomy" id="1974599"/>
    <lineage>
        <taxon>Bacteria</taxon>
        <taxon>Candidatus Kaiseribacteriota</taxon>
    </lineage>
</organism>
<dbReference type="PANTHER" id="PTHR44591">
    <property type="entry name" value="STRESS RESPONSE REGULATOR PROTEIN 1"/>
    <property type="match status" value="1"/>
</dbReference>
<dbReference type="EMBL" id="PFHR01000188">
    <property type="protein sequence ID" value="PIW96699.1"/>
    <property type="molecule type" value="Genomic_DNA"/>
</dbReference>
<dbReference type="InterPro" id="IPR050595">
    <property type="entry name" value="Bact_response_regulator"/>
</dbReference>
<evidence type="ECO:0000313" key="4">
    <source>
        <dbReference type="EMBL" id="PIW96699.1"/>
    </source>
</evidence>
<dbReference type="SMART" id="SM00448">
    <property type="entry name" value="REC"/>
    <property type="match status" value="1"/>
</dbReference>
<comment type="caution">
    <text evidence="4">The sequence shown here is derived from an EMBL/GenBank/DDBJ whole genome shotgun (WGS) entry which is preliminary data.</text>
</comment>
<feature type="modified residue" description="4-aspartylphosphate" evidence="2">
    <location>
        <position position="58"/>
    </location>
</feature>
<gene>
    <name evidence="4" type="ORF">COZ82_03585</name>
</gene>
<dbReference type="InterPro" id="IPR011006">
    <property type="entry name" value="CheY-like_superfamily"/>
</dbReference>
<feature type="domain" description="Response regulatory" evidence="3">
    <location>
        <begin position="7"/>
        <end position="127"/>
    </location>
</feature>
<sequence>MKLAGKKILLVEDDNFIGDMFIRKLTVEGALCTRAMSGADGLRKLAEANNDFDIIITDVMMAEMDGYEMITKIQADADARSIPVIVLTNRSSLTGETKKVVNLDIAGLFIKSNTSLSELTNQVAEIIERNPRIKKDII</sequence>
<dbReference type="GO" id="GO:0000160">
    <property type="term" value="P:phosphorelay signal transduction system"/>
    <property type="evidence" value="ECO:0007669"/>
    <property type="project" value="InterPro"/>
</dbReference>
<dbReference type="Pfam" id="PF00072">
    <property type="entry name" value="Response_reg"/>
    <property type="match status" value="1"/>
</dbReference>
<dbReference type="InterPro" id="IPR001789">
    <property type="entry name" value="Sig_transdc_resp-reg_receiver"/>
</dbReference>
<name>A0A2M7IMZ6_9BACT</name>
<keyword evidence="1 2" id="KW-0597">Phosphoprotein</keyword>
<reference evidence="5" key="1">
    <citation type="submission" date="2017-09" db="EMBL/GenBank/DDBJ databases">
        <title>Depth-based differentiation of microbial function through sediment-hosted aquifers and enrichment of novel symbionts in the deep terrestrial subsurface.</title>
        <authorList>
            <person name="Probst A.J."/>
            <person name="Ladd B."/>
            <person name="Jarett J.K."/>
            <person name="Geller-Mcgrath D.E."/>
            <person name="Sieber C.M.K."/>
            <person name="Emerson J.B."/>
            <person name="Anantharaman K."/>
            <person name="Thomas B.C."/>
            <person name="Malmstrom R."/>
            <person name="Stieglmeier M."/>
            <person name="Klingl A."/>
            <person name="Woyke T."/>
            <person name="Ryan C.M."/>
            <person name="Banfield J.F."/>
        </authorList>
    </citation>
    <scope>NUCLEOTIDE SEQUENCE [LARGE SCALE GENOMIC DNA]</scope>
</reference>
<dbReference type="PROSITE" id="PS50110">
    <property type="entry name" value="RESPONSE_REGULATORY"/>
    <property type="match status" value="1"/>
</dbReference>
<dbReference type="Proteomes" id="UP000230837">
    <property type="component" value="Unassembled WGS sequence"/>
</dbReference>
<dbReference type="SUPFAM" id="SSF52172">
    <property type="entry name" value="CheY-like"/>
    <property type="match status" value="1"/>
</dbReference>
<protein>
    <recommendedName>
        <fullName evidence="3">Response regulatory domain-containing protein</fullName>
    </recommendedName>
</protein>
<proteinExistence type="predicted"/>
<evidence type="ECO:0000259" key="3">
    <source>
        <dbReference type="PROSITE" id="PS50110"/>
    </source>
</evidence>
<evidence type="ECO:0000313" key="5">
    <source>
        <dbReference type="Proteomes" id="UP000230837"/>
    </source>
</evidence>
<accession>A0A2M7IMZ6</accession>